<dbReference type="Pfam" id="PF01433">
    <property type="entry name" value="Peptidase_M1"/>
    <property type="match status" value="1"/>
</dbReference>
<organism evidence="3 4">
    <name type="scientific">Neptunicella marina</name>
    <dbReference type="NCBI Taxonomy" id="2125989"/>
    <lineage>
        <taxon>Bacteria</taxon>
        <taxon>Pseudomonadati</taxon>
        <taxon>Pseudomonadota</taxon>
        <taxon>Gammaproteobacteria</taxon>
        <taxon>Alteromonadales</taxon>
        <taxon>Alteromonadaceae</taxon>
        <taxon>Neptunicella</taxon>
    </lineage>
</organism>
<dbReference type="InterPro" id="IPR050344">
    <property type="entry name" value="Peptidase_M1_aminopeptidases"/>
</dbReference>
<dbReference type="Gene3D" id="1.10.390.10">
    <property type="entry name" value="Neutral Protease Domain 2"/>
    <property type="match status" value="1"/>
</dbReference>
<dbReference type="CDD" id="cd09603">
    <property type="entry name" value="M1_APN_like"/>
    <property type="match status" value="1"/>
</dbReference>
<dbReference type="GO" id="GO:0008270">
    <property type="term" value="F:zinc ion binding"/>
    <property type="evidence" value="ECO:0007669"/>
    <property type="project" value="InterPro"/>
</dbReference>
<dbReference type="Gene3D" id="2.60.40.1730">
    <property type="entry name" value="tricorn interacting facor f3 domain"/>
    <property type="match status" value="1"/>
</dbReference>
<dbReference type="InterPro" id="IPR027268">
    <property type="entry name" value="Peptidase_M4/M1_CTD_sf"/>
</dbReference>
<keyword evidence="4" id="KW-1185">Reference proteome</keyword>
<proteinExistence type="predicted"/>
<accession>A0A8J6LXU7</accession>
<name>A0A8J6LXU7_9ALTE</name>
<dbReference type="InterPro" id="IPR042097">
    <property type="entry name" value="Aminopeptidase_N-like_N_sf"/>
</dbReference>
<dbReference type="SUPFAM" id="SSF55486">
    <property type="entry name" value="Metalloproteases ('zincins'), catalytic domain"/>
    <property type="match status" value="1"/>
</dbReference>
<dbReference type="InterPro" id="IPR014782">
    <property type="entry name" value="Peptidase_M1_dom"/>
</dbReference>
<comment type="caution">
    <text evidence="3">The sequence shown here is derived from an EMBL/GenBank/DDBJ whole genome shotgun (WGS) entry which is preliminary data.</text>
</comment>
<dbReference type="GO" id="GO:0070006">
    <property type="term" value="F:metalloaminopeptidase activity"/>
    <property type="evidence" value="ECO:0007669"/>
    <property type="project" value="TreeGrafter"/>
</dbReference>
<dbReference type="EMBL" id="JACNEP010000005">
    <property type="protein sequence ID" value="MBC3765879.1"/>
    <property type="molecule type" value="Genomic_DNA"/>
</dbReference>
<dbReference type="Pfam" id="PF17900">
    <property type="entry name" value="Peptidase_M1_N"/>
    <property type="match status" value="1"/>
</dbReference>
<dbReference type="PANTHER" id="PTHR11533:SF174">
    <property type="entry name" value="PUROMYCIN-SENSITIVE AMINOPEPTIDASE-RELATED"/>
    <property type="match status" value="1"/>
</dbReference>
<reference evidence="3" key="2">
    <citation type="submission" date="2020-08" db="EMBL/GenBank/DDBJ databases">
        <authorList>
            <person name="Lai Q."/>
        </authorList>
    </citation>
    <scope>NUCLEOTIDE SEQUENCE</scope>
    <source>
        <strain evidence="3">S27-2</strain>
    </source>
</reference>
<dbReference type="GO" id="GO:0043171">
    <property type="term" value="P:peptide catabolic process"/>
    <property type="evidence" value="ECO:0007669"/>
    <property type="project" value="TreeGrafter"/>
</dbReference>
<dbReference type="Proteomes" id="UP000601768">
    <property type="component" value="Unassembled WGS sequence"/>
</dbReference>
<gene>
    <name evidence="3" type="ORF">H8B19_08320</name>
</gene>
<evidence type="ECO:0000313" key="3">
    <source>
        <dbReference type="EMBL" id="MBC3765879.1"/>
    </source>
</evidence>
<dbReference type="GO" id="GO:0005615">
    <property type="term" value="C:extracellular space"/>
    <property type="evidence" value="ECO:0007669"/>
    <property type="project" value="TreeGrafter"/>
</dbReference>
<evidence type="ECO:0000259" key="2">
    <source>
        <dbReference type="Pfam" id="PF17900"/>
    </source>
</evidence>
<dbReference type="PANTHER" id="PTHR11533">
    <property type="entry name" value="PROTEASE M1 ZINC METALLOPROTEASE"/>
    <property type="match status" value="1"/>
</dbReference>
<dbReference type="GO" id="GO:0005737">
    <property type="term" value="C:cytoplasm"/>
    <property type="evidence" value="ECO:0007669"/>
    <property type="project" value="TreeGrafter"/>
</dbReference>
<feature type="domain" description="Peptidase M1 membrane alanine aminopeptidase" evidence="1">
    <location>
        <begin position="302"/>
        <end position="413"/>
    </location>
</feature>
<dbReference type="SUPFAM" id="SSF63737">
    <property type="entry name" value="Leukotriene A4 hydrolase N-terminal domain"/>
    <property type="match status" value="1"/>
</dbReference>
<feature type="domain" description="Aminopeptidase N-like N-terminal" evidence="2">
    <location>
        <begin position="30"/>
        <end position="200"/>
    </location>
</feature>
<dbReference type="GO" id="GO:0042277">
    <property type="term" value="F:peptide binding"/>
    <property type="evidence" value="ECO:0007669"/>
    <property type="project" value="TreeGrafter"/>
</dbReference>
<sequence>MPFSSDIKSSAYTMKSGGIVPPSQQGLSVKHADLHFEVVPASKTLIGKSTLTLHSDTQRKNFSFDLDRVFTIKSVAVNGKPVDKANYSNPEGMVLVNQPVSDDFTVTVEYQGIPREAVKAPWDGGFVWSKTPEGADWIATADQGEGCDLFWPCIDHPFGEPEVADIYITVPAPLMAVSNGVLLDQQISDTKNTYHWQTHNVNTYSVALNIGPFETLEDTFHSVYGNEYPIVYYHLPGHPQKAKKLFDEVPVMLNFFERVIGPYPFTNEKAGFVETPHLGMEHQTINAYGNHYRKDVYGFDWLMQHEFAHEWFANQLTADNSDHLWLQEGLGSYMQPLFTQYLQGDMAYKARLFEQRKALDNDFPLVRNKLLAVEEVFEKDQGPGGDVYTKGSLILHSLRQLIGDEAFFKTIRIATYGSADPQPGKFKPVLSNSEAFIRIANQVTGQDLRWFFNVYLYSAKLPKLNVERTDGQVTLSWQVPNGLDFPMPLEVQINQTVHKLDMHKIQTLPVKPKDVVIIDPQSKVLRYDQAIDDYKAFKREQADKKADQQ</sequence>
<protein>
    <submittedName>
        <fullName evidence="3">M1 family metallopeptidase</fullName>
    </submittedName>
</protein>
<dbReference type="GO" id="GO:0016020">
    <property type="term" value="C:membrane"/>
    <property type="evidence" value="ECO:0007669"/>
    <property type="project" value="TreeGrafter"/>
</dbReference>
<evidence type="ECO:0000259" key="1">
    <source>
        <dbReference type="Pfam" id="PF01433"/>
    </source>
</evidence>
<dbReference type="InterPro" id="IPR045357">
    <property type="entry name" value="Aminopeptidase_N-like_N"/>
</dbReference>
<evidence type="ECO:0000313" key="4">
    <source>
        <dbReference type="Proteomes" id="UP000601768"/>
    </source>
</evidence>
<dbReference type="AlphaFoldDB" id="A0A8J6LXU7"/>
<reference evidence="3" key="1">
    <citation type="journal article" date="2018" name="Int. J. Syst. Evol. Microbiol.">
        <title>Neptunicella marina gen. nov., sp. nov., isolated from surface seawater.</title>
        <authorList>
            <person name="Liu X."/>
            <person name="Lai Q."/>
            <person name="Du Y."/>
            <person name="Zhang X."/>
            <person name="Liu Z."/>
            <person name="Sun F."/>
            <person name="Shao Z."/>
        </authorList>
    </citation>
    <scope>NUCLEOTIDE SEQUENCE</scope>
    <source>
        <strain evidence="3">S27-2</strain>
    </source>
</reference>